<dbReference type="InterPro" id="IPR008258">
    <property type="entry name" value="Transglycosylase_SLT_dom_1"/>
</dbReference>
<feature type="domain" description="Transglycosylase SLT" evidence="3">
    <location>
        <begin position="265"/>
        <end position="355"/>
    </location>
</feature>
<feature type="chain" id="PRO_5047221298" evidence="2">
    <location>
        <begin position="44"/>
        <end position="402"/>
    </location>
</feature>
<dbReference type="InterPro" id="IPR011990">
    <property type="entry name" value="TPR-like_helical_dom_sf"/>
</dbReference>
<gene>
    <name evidence="4" type="ORF">AACH11_23330</name>
</gene>
<keyword evidence="5" id="KW-1185">Reference proteome</keyword>
<comment type="caution">
    <text evidence="4">The sequence shown here is derived from an EMBL/GenBank/DDBJ whole genome shotgun (WGS) entry which is preliminary data.</text>
</comment>
<keyword evidence="2" id="KW-0732">Signal</keyword>
<sequence length="402" mass="42015">MSRFLISVCPPARGPVSAAPARAVLALLLAAAAVWPCASRAQASHSAADAQLSAALGGGRDAAGLAPLVVPGATRGLVLPERIALWRDEARALERGDGELPRDPARAATLYCQAARHGDAQAQFALGWMLVNGHGVERDEVQAAHLFAAAAEQGLEQARGMADRMGAPRGDTPPCLKPALPELPPPVRPAAPQLPPQMRGLAPGTWVMVNGKPMQVPTAVAAATNRARPAALAQGAPGQLPMPDGPLPGHAPPAIVEFVRLVAPEYRLSPQLVLAIMATESGFRAGAISPKNAQGLMQLIPETAARFGVRNPLDPAQNIRGGMAYLRWLLARFEGDVALAAAAYNAGEGAVERYLGVPPYAETLAYVAKVLPAVGVLRHPFDPKAGPPSERLALMRQPIRVR</sequence>
<dbReference type="EMBL" id="JBBUTF010000033">
    <property type="protein sequence ID" value="MEK8028902.1"/>
    <property type="molecule type" value="Genomic_DNA"/>
</dbReference>
<dbReference type="InterPro" id="IPR000189">
    <property type="entry name" value="Transglyc_AS"/>
</dbReference>
<dbReference type="SUPFAM" id="SSF53955">
    <property type="entry name" value="Lysozyme-like"/>
    <property type="match status" value="1"/>
</dbReference>
<comment type="similarity">
    <text evidence="1">Belongs to the transglycosylase Slt family.</text>
</comment>
<evidence type="ECO:0000256" key="1">
    <source>
        <dbReference type="ARBA" id="ARBA00007734"/>
    </source>
</evidence>
<dbReference type="InterPro" id="IPR006597">
    <property type="entry name" value="Sel1-like"/>
</dbReference>
<dbReference type="SMART" id="SM00671">
    <property type="entry name" value="SEL1"/>
    <property type="match status" value="2"/>
</dbReference>
<evidence type="ECO:0000313" key="4">
    <source>
        <dbReference type="EMBL" id="MEK8028902.1"/>
    </source>
</evidence>
<evidence type="ECO:0000256" key="2">
    <source>
        <dbReference type="SAM" id="SignalP"/>
    </source>
</evidence>
<dbReference type="Pfam" id="PF08238">
    <property type="entry name" value="Sel1"/>
    <property type="match status" value="2"/>
</dbReference>
<evidence type="ECO:0000313" key="5">
    <source>
        <dbReference type="Proteomes" id="UP001368500"/>
    </source>
</evidence>
<dbReference type="Proteomes" id="UP001368500">
    <property type="component" value="Unassembled WGS sequence"/>
</dbReference>
<organism evidence="4 5">
    <name type="scientific">Pseudaquabacterium rugosum</name>
    <dbReference type="NCBI Taxonomy" id="2984194"/>
    <lineage>
        <taxon>Bacteria</taxon>
        <taxon>Pseudomonadati</taxon>
        <taxon>Pseudomonadota</taxon>
        <taxon>Betaproteobacteria</taxon>
        <taxon>Burkholderiales</taxon>
        <taxon>Sphaerotilaceae</taxon>
        <taxon>Pseudaquabacterium</taxon>
    </lineage>
</organism>
<protein>
    <submittedName>
        <fullName evidence="4">Transglycosylase SLT domain-containing protein</fullName>
    </submittedName>
</protein>
<dbReference type="SUPFAM" id="SSF81901">
    <property type="entry name" value="HCP-like"/>
    <property type="match status" value="1"/>
</dbReference>
<proteinExistence type="inferred from homology"/>
<feature type="signal peptide" evidence="2">
    <location>
        <begin position="1"/>
        <end position="43"/>
    </location>
</feature>
<dbReference type="PROSITE" id="PS00922">
    <property type="entry name" value="TRANSGLYCOSYLASE"/>
    <property type="match status" value="1"/>
</dbReference>
<dbReference type="CDD" id="cd00254">
    <property type="entry name" value="LT-like"/>
    <property type="match status" value="1"/>
</dbReference>
<dbReference type="Gene3D" id="1.10.530.10">
    <property type="match status" value="1"/>
</dbReference>
<dbReference type="PANTHER" id="PTHR37423">
    <property type="entry name" value="SOLUBLE LYTIC MUREIN TRANSGLYCOSYLASE-RELATED"/>
    <property type="match status" value="1"/>
</dbReference>
<accession>A0ABU9BG15</accession>
<evidence type="ECO:0000259" key="3">
    <source>
        <dbReference type="Pfam" id="PF01464"/>
    </source>
</evidence>
<dbReference type="Pfam" id="PF01464">
    <property type="entry name" value="SLT"/>
    <property type="match status" value="1"/>
</dbReference>
<reference evidence="4 5" key="1">
    <citation type="submission" date="2024-04" db="EMBL/GenBank/DDBJ databases">
        <title>Novel species of the genus Ideonella isolated from streams.</title>
        <authorList>
            <person name="Lu H."/>
        </authorList>
    </citation>
    <scope>NUCLEOTIDE SEQUENCE [LARGE SCALE GENOMIC DNA]</scope>
    <source>
        <strain evidence="4 5">BYS139W</strain>
    </source>
</reference>
<dbReference type="Gene3D" id="1.25.40.10">
    <property type="entry name" value="Tetratricopeptide repeat domain"/>
    <property type="match status" value="1"/>
</dbReference>
<dbReference type="PANTHER" id="PTHR37423:SF2">
    <property type="entry name" value="MEMBRANE-BOUND LYTIC MUREIN TRANSGLYCOSYLASE C"/>
    <property type="match status" value="1"/>
</dbReference>
<dbReference type="InterPro" id="IPR023346">
    <property type="entry name" value="Lysozyme-like_dom_sf"/>
</dbReference>
<name>A0ABU9BG15_9BURK</name>